<keyword evidence="4" id="KW-0206">Cytoskeleton</keyword>
<feature type="region of interest" description="Disordered" evidence="5">
    <location>
        <begin position="750"/>
        <end position="774"/>
    </location>
</feature>
<feature type="compositionally biased region" description="Polar residues" evidence="5">
    <location>
        <begin position="1"/>
        <end position="10"/>
    </location>
</feature>
<feature type="domain" description="TPX2 C-terminal" evidence="6">
    <location>
        <begin position="692"/>
        <end position="765"/>
    </location>
</feature>
<feature type="domain" description="TPX2 C-terminal" evidence="6">
    <location>
        <begin position="637"/>
        <end position="676"/>
    </location>
</feature>
<evidence type="ECO:0000256" key="5">
    <source>
        <dbReference type="SAM" id="MobiDB-lite"/>
    </source>
</evidence>
<evidence type="ECO:0000256" key="1">
    <source>
        <dbReference type="ARBA" id="ARBA00004245"/>
    </source>
</evidence>
<dbReference type="PANTHER" id="PTHR14326">
    <property type="entry name" value="TARGETING PROTEIN FOR XKLP2"/>
    <property type="match status" value="1"/>
</dbReference>
<comment type="subcellular location">
    <subcellularLocation>
        <location evidence="1">Cytoplasm</location>
        <location evidence="1">Cytoskeleton</location>
    </subcellularLocation>
</comment>
<evidence type="ECO:0000259" key="6">
    <source>
        <dbReference type="Pfam" id="PF06886"/>
    </source>
</evidence>
<protein>
    <recommendedName>
        <fullName evidence="6">TPX2 C-terminal domain-containing protein</fullName>
    </recommendedName>
</protein>
<comment type="similarity">
    <text evidence="2">Belongs to the TPX2 family.</text>
</comment>
<dbReference type="PANTHER" id="PTHR14326:SF44">
    <property type="entry name" value="TARGETING PROTEIN FOR XKLP2"/>
    <property type="match status" value="1"/>
</dbReference>
<feature type="compositionally biased region" description="Polar residues" evidence="5">
    <location>
        <begin position="277"/>
        <end position="289"/>
    </location>
</feature>
<organism evidence="7 8">
    <name type="scientific">Peronospora destructor</name>
    <dbReference type="NCBI Taxonomy" id="86335"/>
    <lineage>
        <taxon>Eukaryota</taxon>
        <taxon>Sar</taxon>
        <taxon>Stramenopiles</taxon>
        <taxon>Oomycota</taxon>
        <taxon>Peronosporomycetes</taxon>
        <taxon>Peronosporales</taxon>
        <taxon>Peronosporaceae</taxon>
        <taxon>Peronospora</taxon>
    </lineage>
</organism>
<feature type="region of interest" description="Disordered" evidence="5">
    <location>
        <begin position="509"/>
        <end position="569"/>
    </location>
</feature>
<feature type="compositionally biased region" description="Low complexity" evidence="5">
    <location>
        <begin position="185"/>
        <end position="194"/>
    </location>
</feature>
<sequence length="774" mass="88388">MATLLDTTMEATMEAKDTEPETDAPEDEDDDDDADFQFNAPSYYDLKNPALEQRYVNNADGYFSSLAPSIVPFKAELSGCSSNSECVKTSFKTDANCHVLEVEMEDKTTNMLDTTMTGPEDEKEDVDIEHVLNTSNLLEDREESFEEVFRHYASSSQSSATSSYLLQELDASMHSSTQGHFSPYSSQTSSSSTTLRAGKTLAGQAQYNGVQAIGSNKNRFSGDGVTSKLMQPTQSYLRRLQAEQRMREQSYMDEIPAEEKIHRVTRPRSPKMHSKTRSANPNDLSRMSSTSRELLKIQEERLLLQLEKLKIREFHEKTKVQQPPTNVHQRSTKLLTIPQTPHFEVDNRARRLYGKSESSVAGQDKRSPPIAAEKLLSRDFALPFRPYVRESRLAVTTPHAPQLHTATRADKRLPPVPVSHEQGKLAQGCSRPKFGGPAQPMTPQLETRRRAATHRRPVEVIDDDAEELAKKFHARPLNKHILEPKLYPRYFPAKPDSKARLTHRMAPKLPTSAHSVTRPQASQRAASVAAEMERHRKEREQRLKARQAGSTTQPKSLPAPTRRPVIPETPPLKSIQLHREYQKNFRRKIEAEEEEKEKQRQFKANPMRMTAPPARFEGSTKPATEVKPFELPGEHYHEEARERLEQKRREEEVQCLKSSGIFRAKPMPVFEFETVHVVPRTKPLTQTASPLLATKTRAAERAAFEVAEKERREREQAFREQREQQERQLKEKEIKHLRQKEMIFHARPVPDVKSFQLKHDTKSLTKPTSPSKSS</sequence>
<dbReference type="GO" id="GO:0005874">
    <property type="term" value="C:microtubule"/>
    <property type="evidence" value="ECO:0007669"/>
    <property type="project" value="InterPro"/>
</dbReference>
<feature type="compositionally biased region" description="Basic and acidic residues" evidence="5">
    <location>
        <begin position="531"/>
        <end position="543"/>
    </location>
</feature>
<feature type="region of interest" description="Disordered" evidence="5">
    <location>
        <begin position="265"/>
        <end position="289"/>
    </location>
</feature>
<name>A0AAV0UVU9_9STRA</name>
<keyword evidence="3" id="KW-0963">Cytoplasm</keyword>
<dbReference type="Proteomes" id="UP001162029">
    <property type="component" value="Unassembled WGS sequence"/>
</dbReference>
<evidence type="ECO:0000313" key="8">
    <source>
        <dbReference type="Proteomes" id="UP001162029"/>
    </source>
</evidence>
<evidence type="ECO:0000313" key="7">
    <source>
        <dbReference type="EMBL" id="CAI5739795.1"/>
    </source>
</evidence>
<feature type="compositionally biased region" description="Acidic residues" evidence="5">
    <location>
        <begin position="20"/>
        <end position="35"/>
    </location>
</feature>
<comment type="caution">
    <text evidence="7">The sequence shown here is derived from an EMBL/GenBank/DDBJ whole genome shotgun (WGS) entry which is preliminary data.</text>
</comment>
<evidence type="ECO:0000256" key="4">
    <source>
        <dbReference type="ARBA" id="ARBA00023212"/>
    </source>
</evidence>
<dbReference type="GO" id="GO:0005819">
    <property type="term" value="C:spindle"/>
    <property type="evidence" value="ECO:0007669"/>
    <property type="project" value="InterPro"/>
</dbReference>
<feature type="region of interest" description="Disordered" evidence="5">
    <location>
        <begin position="708"/>
        <end position="729"/>
    </location>
</feature>
<gene>
    <name evidence="7" type="ORF">PDE001_LOCUS7304</name>
</gene>
<feature type="compositionally biased region" description="Polar residues" evidence="5">
    <location>
        <begin position="512"/>
        <end position="525"/>
    </location>
</feature>
<feature type="region of interest" description="Disordered" evidence="5">
    <location>
        <begin position="175"/>
        <end position="195"/>
    </location>
</feature>
<evidence type="ECO:0000256" key="2">
    <source>
        <dbReference type="ARBA" id="ARBA00005885"/>
    </source>
</evidence>
<dbReference type="Pfam" id="PF06886">
    <property type="entry name" value="TPX2"/>
    <property type="match status" value="2"/>
</dbReference>
<feature type="compositionally biased region" description="Polar residues" evidence="5">
    <location>
        <begin position="175"/>
        <end position="184"/>
    </location>
</feature>
<dbReference type="EMBL" id="CANTFM010001467">
    <property type="protein sequence ID" value="CAI5739795.1"/>
    <property type="molecule type" value="Genomic_DNA"/>
</dbReference>
<proteinExistence type="inferred from homology"/>
<keyword evidence="8" id="KW-1185">Reference proteome</keyword>
<feature type="region of interest" description="Disordered" evidence="5">
    <location>
        <begin position="395"/>
        <end position="453"/>
    </location>
</feature>
<feature type="compositionally biased region" description="Low complexity" evidence="5">
    <location>
        <begin position="764"/>
        <end position="774"/>
    </location>
</feature>
<reference evidence="7" key="1">
    <citation type="submission" date="2022-12" db="EMBL/GenBank/DDBJ databases">
        <authorList>
            <person name="Webb A."/>
        </authorList>
    </citation>
    <scope>NUCLEOTIDE SEQUENCE</scope>
    <source>
        <strain evidence="7">Pd1</strain>
    </source>
</reference>
<evidence type="ECO:0000256" key="3">
    <source>
        <dbReference type="ARBA" id="ARBA00022490"/>
    </source>
</evidence>
<accession>A0AAV0UVU9</accession>
<dbReference type="AlphaFoldDB" id="A0AAV0UVU9"/>
<feature type="compositionally biased region" description="Basic residues" evidence="5">
    <location>
        <begin position="265"/>
        <end position="276"/>
    </location>
</feature>
<feature type="compositionally biased region" description="Basic and acidic residues" evidence="5">
    <location>
        <begin position="632"/>
        <end position="647"/>
    </location>
</feature>
<dbReference type="InterPro" id="IPR027329">
    <property type="entry name" value="TPX2_C"/>
</dbReference>
<dbReference type="InterPro" id="IPR009675">
    <property type="entry name" value="TPX2_fam"/>
</dbReference>
<feature type="region of interest" description="Disordered" evidence="5">
    <location>
        <begin position="1"/>
        <end position="39"/>
    </location>
</feature>
<dbReference type="GO" id="GO:0060236">
    <property type="term" value="P:regulation of mitotic spindle organization"/>
    <property type="evidence" value="ECO:0007669"/>
    <property type="project" value="InterPro"/>
</dbReference>
<feature type="region of interest" description="Disordered" evidence="5">
    <location>
        <begin position="608"/>
        <end position="647"/>
    </location>
</feature>